<evidence type="ECO:0000313" key="4">
    <source>
        <dbReference type="Proteomes" id="UP000295122"/>
    </source>
</evidence>
<dbReference type="OrthoDB" id="9815809at2"/>
<keyword evidence="1" id="KW-1133">Transmembrane helix</keyword>
<keyword evidence="1" id="KW-0472">Membrane</keyword>
<feature type="transmembrane region" description="Helical" evidence="1">
    <location>
        <begin position="87"/>
        <end position="107"/>
    </location>
</feature>
<reference evidence="3 4" key="1">
    <citation type="submission" date="2019-03" db="EMBL/GenBank/DDBJ databases">
        <title>Genomic Encyclopedia of Type Strains, Phase IV (KMG-IV): sequencing the most valuable type-strain genomes for metagenomic binning, comparative biology and taxonomic classification.</title>
        <authorList>
            <person name="Goeker M."/>
        </authorList>
    </citation>
    <scope>NUCLEOTIDE SEQUENCE [LARGE SCALE GENOMIC DNA]</scope>
    <source>
        <strain evidence="3 4">DSM 25903</strain>
    </source>
</reference>
<dbReference type="Pfam" id="PF00892">
    <property type="entry name" value="EamA"/>
    <property type="match status" value="2"/>
</dbReference>
<dbReference type="RefSeq" id="WP_133773897.1">
    <property type="nucleotide sequence ID" value="NZ_SNZR01000016.1"/>
</dbReference>
<feature type="transmembrane region" description="Helical" evidence="1">
    <location>
        <begin position="250"/>
        <end position="270"/>
    </location>
</feature>
<dbReference type="PANTHER" id="PTHR22911:SF103">
    <property type="entry name" value="BLR2811 PROTEIN"/>
    <property type="match status" value="1"/>
</dbReference>
<organism evidence="3 4">
    <name type="scientific">Enterovirga rhinocerotis</name>
    <dbReference type="NCBI Taxonomy" id="1339210"/>
    <lineage>
        <taxon>Bacteria</taxon>
        <taxon>Pseudomonadati</taxon>
        <taxon>Pseudomonadota</taxon>
        <taxon>Alphaproteobacteria</taxon>
        <taxon>Hyphomicrobiales</taxon>
        <taxon>Methylobacteriaceae</taxon>
        <taxon>Enterovirga</taxon>
    </lineage>
</organism>
<sequence length="308" mass="32871">MPVPTLHPKPPVHVGAPLDRPLAGIVLAISAGVFFAASDATSKYLTPTLPVIEIAWMRWFGFLAIVTPIIVYSRGDILRSRRPSLQMGRSICLIGSSLFFIMGVSSLPLASATTLNFISPMLVTALSIPLLGEQVGIRRWSAIAVGLLGVVIIVRPGSGAFDPAVLYPMLSAASWAMAIILTRKLAGIDRPWTAMCYSAIVGFIVLSVAVIPVFVMPSWREIGLAAFLACAATAGQYLTVLAFQRAPASLLAPFTYVQLIWATALGYLVFGNLPDGWTGIGAAIIIASGVYTAHRERIRLREARAARG</sequence>
<dbReference type="GO" id="GO:0016020">
    <property type="term" value="C:membrane"/>
    <property type="evidence" value="ECO:0007669"/>
    <property type="project" value="InterPro"/>
</dbReference>
<dbReference type="EMBL" id="SNZR01000016">
    <property type="protein sequence ID" value="TDR87188.1"/>
    <property type="molecule type" value="Genomic_DNA"/>
</dbReference>
<proteinExistence type="predicted"/>
<feature type="transmembrane region" description="Helical" evidence="1">
    <location>
        <begin position="139"/>
        <end position="158"/>
    </location>
</feature>
<dbReference type="PANTHER" id="PTHR22911">
    <property type="entry name" value="ACYL-MALONYL CONDENSING ENZYME-RELATED"/>
    <property type="match status" value="1"/>
</dbReference>
<evidence type="ECO:0000313" key="3">
    <source>
        <dbReference type="EMBL" id="TDR87188.1"/>
    </source>
</evidence>
<accession>A0A4R7BNV4</accession>
<feature type="transmembrane region" description="Helical" evidence="1">
    <location>
        <begin position="276"/>
        <end position="294"/>
    </location>
</feature>
<gene>
    <name evidence="3" type="ORF">EV668_4268</name>
</gene>
<feature type="transmembrane region" description="Helical" evidence="1">
    <location>
        <begin position="222"/>
        <end position="243"/>
    </location>
</feature>
<protein>
    <submittedName>
        <fullName evidence="3">Threonine/homoserine efflux transporter RhtA</fullName>
    </submittedName>
</protein>
<feature type="transmembrane region" description="Helical" evidence="1">
    <location>
        <begin position="164"/>
        <end position="182"/>
    </location>
</feature>
<evidence type="ECO:0000256" key="1">
    <source>
        <dbReference type="SAM" id="Phobius"/>
    </source>
</evidence>
<keyword evidence="4" id="KW-1185">Reference proteome</keyword>
<dbReference type="InterPro" id="IPR037185">
    <property type="entry name" value="EmrE-like"/>
</dbReference>
<comment type="caution">
    <text evidence="3">The sequence shown here is derived from an EMBL/GenBank/DDBJ whole genome shotgun (WGS) entry which is preliminary data.</text>
</comment>
<feature type="domain" description="EamA" evidence="2">
    <location>
        <begin position="164"/>
        <end position="288"/>
    </location>
</feature>
<feature type="domain" description="EamA" evidence="2">
    <location>
        <begin position="23"/>
        <end position="154"/>
    </location>
</feature>
<keyword evidence="1" id="KW-0812">Transmembrane</keyword>
<feature type="transmembrane region" description="Helical" evidence="1">
    <location>
        <begin position="57"/>
        <end position="75"/>
    </location>
</feature>
<dbReference type="Proteomes" id="UP000295122">
    <property type="component" value="Unassembled WGS sequence"/>
</dbReference>
<name>A0A4R7BNV4_9HYPH</name>
<evidence type="ECO:0000259" key="2">
    <source>
        <dbReference type="Pfam" id="PF00892"/>
    </source>
</evidence>
<feature type="transmembrane region" description="Helical" evidence="1">
    <location>
        <begin position="194"/>
        <end position="216"/>
    </location>
</feature>
<feature type="transmembrane region" description="Helical" evidence="1">
    <location>
        <begin position="21"/>
        <end position="37"/>
    </location>
</feature>
<dbReference type="InterPro" id="IPR000620">
    <property type="entry name" value="EamA_dom"/>
</dbReference>
<feature type="transmembrane region" description="Helical" evidence="1">
    <location>
        <begin position="113"/>
        <end position="132"/>
    </location>
</feature>
<dbReference type="SUPFAM" id="SSF103481">
    <property type="entry name" value="Multidrug resistance efflux transporter EmrE"/>
    <property type="match status" value="2"/>
</dbReference>
<dbReference type="AlphaFoldDB" id="A0A4R7BNV4"/>